<comment type="caution">
    <text evidence="1">The sequence shown here is derived from an EMBL/GenBank/DDBJ whole genome shotgun (WGS) entry which is preliminary data.</text>
</comment>
<dbReference type="Proteomes" id="UP001175271">
    <property type="component" value="Unassembled WGS sequence"/>
</dbReference>
<name>A0AA39HNR6_9BILA</name>
<accession>A0AA39HNR6</accession>
<evidence type="ECO:0000313" key="2">
    <source>
        <dbReference type="Proteomes" id="UP001175271"/>
    </source>
</evidence>
<organism evidence="1 2">
    <name type="scientific">Steinernema hermaphroditum</name>
    <dbReference type="NCBI Taxonomy" id="289476"/>
    <lineage>
        <taxon>Eukaryota</taxon>
        <taxon>Metazoa</taxon>
        <taxon>Ecdysozoa</taxon>
        <taxon>Nematoda</taxon>
        <taxon>Chromadorea</taxon>
        <taxon>Rhabditida</taxon>
        <taxon>Tylenchina</taxon>
        <taxon>Panagrolaimomorpha</taxon>
        <taxon>Strongyloidoidea</taxon>
        <taxon>Steinernematidae</taxon>
        <taxon>Steinernema</taxon>
    </lineage>
</organism>
<proteinExistence type="predicted"/>
<dbReference type="AlphaFoldDB" id="A0AA39HNR6"/>
<dbReference type="EMBL" id="JAUCMV010000003">
    <property type="protein sequence ID" value="KAK0408087.1"/>
    <property type="molecule type" value="Genomic_DNA"/>
</dbReference>
<sequence>MDRISFNFVEEVCHLLSRFERDHLVKIPVWGPTASRFFKEVTEIYIKIYCLAHTSKAHVDIYTWYSGKMMMTYSIDQASASFSRVLLKGVEVSVFSNEDFHPWTMFQRYQENREIPLLTPSVSSRLLKMCSKEHFPMAINISNYEKRRSSFPQVQEFLKRLPRIGYIKTFGEMDLIRDVAEMAAFRGTLRKFSLHEETFSSEQFKWFIEKLCKCSNFQRLEYRYFGRLRIYWPGVTVPSIGYGMHLGETIVVLDRTFGKPLVVTLD</sequence>
<keyword evidence="2" id="KW-1185">Reference proteome</keyword>
<protein>
    <submittedName>
        <fullName evidence="1">Uncharacterized protein</fullName>
    </submittedName>
</protein>
<gene>
    <name evidence="1" type="ORF">QR680_003766</name>
</gene>
<reference evidence="1" key="1">
    <citation type="submission" date="2023-06" db="EMBL/GenBank/DDBJ databases">
        <title>Genomic analysis of the entomopathogenic nematode Steinernema hermaphroditum.</title>
        <authorList>
            <person name="Schwarz E.M."/>
            <person name="Heppert J.K."/>
            <person name="Baniya A."/>
            <person name="Schwartz H.T."/>
            <person name="Tan C.-H."/>
            <person name="Antoshechkin I."/>
            <person name="Sternberg P.W."/>
            <person name="Goodrich-Blair H."/>
            <person name="Dillman A.R."/>
        </authorList>
    </citation>
    <scope>NUCLEOTIDE SEQUENCE</scope>
    <source>
        <strain evidence="1">PS9179</strain>
        <tissue evidence="1">Whole animal</tissue>
    </source>
</reference>
<evidence type="ECO:0000313" key="1">
    <source>
        <dbReference type="EMBL" id="KAK0408087.1"/>
    </source>
</evidence>